<keyword evidence="1" id="KW-0472">Membrane</keyword>
<dbReference type="EMBL" id="JANUCP010000004">
    <property type="protein sequence ID" value="MCS3920063.1"/>
    <property type="molecule type" value="Genomic_DNA"/>
</dbReference>
<feature type="transmembrane region" description="Helical" evidence="1">
    <location>
        <begin position="20"/>
        <end position="38"/>
    </location>
</feature>
<organism evidence="2 3">
    <name type="scientific">Candidatus Fervidibacter sacchari</name>
    <dbReference type="NCBI Taxonomy" id="1448929"/>
    <lineage>
        <taxon>Bacteria</taxon>
        <taxon>Candidatus Fervidibacterota</taxon>
        <taxon>Candidatus Fervidibacter</taxon>
    </lineage>
</organism>
<evidence type="ECO:0000313" key="2">
    <source>
        <dbReference type="EMBL" id="MCS3920063.1"/>
    </source>
</evidence>
<gene>
    <name evidence="2" type="ORF">M2350_002480</name>
</gene>
<reference evidence="2 3" key="1">
    <citation type="submission" date="2022-08" db="EMBL/GenBank/DDBJ databases">
        <title>Bacterial and archaeal communities from various locations to study Microbial Dark Matter (Phase II).</title>
        <authorList>
            <person name="Stepanauskas R."/>
        </authorList>
    </citation>
    <scope>NUCLEOTIDE SEQUENCE [LARGE SCALE GENOMIC DNA]</scope>
    <source>
        <strain evidence="2 3">PD1</strain>
    </source>
</reference>
<keyword evidence="1" id="KW-1133">Transmembrane helix</keyword>
<keyword evidence="1" id="KW-0812">Transmembrane</keyword>
<evidence type="ECO:0000313" key="3">
    <source>
        <dbReference type="Proteomes" id="UP001204798"/>
    </source>
</evidence>
<evidence type="ECO:0000256" key="1">
    <source>
        <dbReference type="SAM" id="Phobius"/>
    </source>
</evidence>
<keyword evidence="3" id="KW-1185">Reference proteome</keyword>
<proteinExistence type="predicted"/>
<accession>A0ABT2EQ24</accession>
<sequence length="294" mass="31787">MKWCLLSNSPELRLQTHHNLVLVCLLAIYAVAGFVVQGCGGGGGGGQPQPQPFKSRQTVQDVSRSFGKVFAQSFGSASGRGFTSRLRRLSRQATCPNVTINWDFTGTPPDPLIVTVDYGNGCEDEEGDFVKGSFTLVLHNPQFDAEYDLIGGTAEFQFNNFSIEGETINGTFSMEIINELTANVSLNLQYQVGECWERVTLNGTIAFSADETFFTVSGSGTFSASYLGNLQVNYVATNLRFEETCDFPVGGTLRATYNGTTEEWSFPGTCGVGVVSVNGGQPQQVALEDIPLCE</sequence>
<protein>
    <recommendedName>
        <fullName evidence="4">Lipoprotein</fullName>
    </recommendedName>
</protein>
<dbReference type="Proteomes" id="UP001204798">
    <property type="component" value="Unassembled WGS sequence"/>
</dbReference>
<comment type="caution">
    <text evidence="2">The sequence shown here is derived from an EMBL/GenBank/DDBJ whole genome shotgun (WGS) entry which is preliminary data.</text>
</comment>
<name>A0ABT2EQ24_9BACT</name>
<evidence type="ECO:0008006" key="4">
    <source>
        <dbReference type="Google" id="ProtNLM"/>
    </source>
</evidence>
<dbReference type="RefSeq" id="WP_259097402.1">
    <property type="nucleotide sequence ID" value="NZ_CP130454.1"/>
</dbReference>